<dbReference type="SMART" id="SM00421">
    <property type="entry name" value="HTH_LUXR"/>
    <property type="match status" value="1"/>
</dbReference>
<evidence type="ECO:0000259" key="5">
    <source>
        <dbReference type="PROSITE" id="PS50043"/>
    </source>
</evidence>
<reference evidence="7" key="2">
    <citation type="submission" date="2020-09" db="EMBL/GenBank/DDBJ databases">
        <authorList>
            <person name="Sun Q."/>
            <person name="Zhou Y."/>
        </authorList>
    </citation>
    <scope>NUCLEOTIDE SEQUENCE</scope>
    <source>
        <strain evidence="7">CGMCC 1.12195</strain>
    </source>
</reference>
<evidence type="ECO:0000259" key="6">
    <source>
        <dbReference type="PROSITE" id="PS50110"/>
    </source>
</evidence>
<dbReference type="CDD" id="cd06170">
    <property type="entry name" value="LuxR_C_like"/>
    <property type="match status" value="1"/>
</dbReference>
<keyword evidence="1" id="KW-0805">Transcription regulation</keyword>
<keyword evidence="3" id="KW-0804">Transcription</keyword>
<evidence type="ECO:0000256" key="4">
    <source>
        <dbReference type="PROSITE-ProRule" id="PRU00169"/>
    </source>
</evidence>
<sequence length="213" mass="24359">MQSLGNSVAIVYDDHLLFAETFSAVLEKLRLFKSVHIFSDNEQAYRHFLVKHFDLQVCLFLDYYLPQNNALVLINETRRINKKARVIIVSSITTPSIITHIQTYNPHGFISKSSGVDIVLDCLRTISQGNRYMCPVIREIAPTEPLAADEIPFTAREIEILQYFAQGLSVIETANKTHLSKHTVVAHRRKMMRKAQANSITELLTYARNKELI</sequence>
<dbReference type="GO" id="GO:0003677">
    <property type="term" value="F:DNA binding"/>
    <property type="evidence" value="ECO:0007669"/>
    <property type="project" value="UniProtKB-KW"/>
</dbReference>
<protein>
    <recommendedName>
        <fullName evidence="9">Two component transcriptional regulator, LuxR family</fullName>
    </recommendedName>
</protein>
<dbReference type="InterPro" id="IPR036388">
    <property type="entry name" value="WH-like_DNA-bd_sf"/>
</dbReference>
<dbReference type="RefSeq" id="WP_188504105.1">
    <property type="nucleotide sequence ID" value="NZ_BMER01000001.1"/>
</dbReference>
<dbReference type="PROSITE" id="PS50043">
    <property type="entry name" value="HTH_LUXR_2"/>
    <property type="match status" value="1"/>
</dbReference>
<reference evidence="7" key="1">
    <citation type="journal article" date="2014" name="Int. J. Syst. Evol. Microbiol.">
        <title>Complete genome sequence of Corynebacterium casei LMG S-19264T (=DSM 44701T), isolated from a smear-ripened cheese.</title>
        <authorList>
            <consortium name="US DOE Joint Genome Institute (JGI-PGF)"/>
            <person name="Walter F."/>
            <person name="Albersmeier A."/>
            <person name="Kalinowski J."/>
            <person name="Ruckert C."/>
        </authorList>
    </citation>
    <scope>NUCLEOTIDE SEQUENCE</scope>
    <source>
        <strain evidence="7">CGMCC 1.12195</strain>
    </source>
</reference>
<comment type="caution">
    <text evidence="7">The sequence shown here is derived from an EMBL/GenBank/DDBJ whole genome shotgun (WGS) entry which is preliminary data.</text>
</comment>
<dbReference type="EMBL" id="BMER01000001">
    <property type="protein sequence ID" value="GGG74340.1"/>
    <property type="molecule type" value="Genomic_DNA"/>
</dbReference>
<evidence type="ECO:0000256" key="1">
    <source>
        <dbReference type="ARBA" id="ARBA00023015"/>
    </source>
</evidence>
<dbReference type="Gene3D" id="3.40.50.2300">
    <property type="match status" value="1"/>
</dbReference>
<dbReference type="PANTHER" id="PTHR44688:SF16">
    <property type="entry name" value="DNA-BINDING TRANSCRIPTIONAL ACTIVATOR DEVR_DOSR"/>
    <property type="match status" value="1"/>
</dbReference>
<dbReference type="InterPro" id="IPR001789">
    <property type="entry name" value="Sig_transdc_resp-reg_receiver"/>
</dbReference>
<proteinExistence type="predicted"/>
<evidence type="ECO:0000313" key="8">
    <source>
        <dbReference type="Proteomes" id="UP000660862"/>
    </source>
</evidence>
<dbReference type="PANTHER" id="PTHR44688">
    <property type="entry name" value="DNA-BINDING TRANSCRIPTIONAL ACTIVATOR DEVR_DOSR"/>
    <property type="match status" value="1"/>
</dbReference>
<organism evidence="7 8">
    <name type="scientific">Parapedobacter pyrenivorans</name>
    <dbReference type="NCBI Taxonomy" id="1305674"/>
    <lineage>
        <taxon>Bacteria</taxon>
        <taxon>Pseudomonadati</taxon>
        <taxon>Bacteroidota</taxon>
        <taxon>Sphingobacteriia</taxon>
        <taxon>Sphingobacteriales</taxon>
        <taxon>Sphingobacteriaceae</taxon>
        <taxon>Parapedobacter</taxon>
    </lineage>
</organism>
<feature type="domain" description="Response regulatory" evidence="6">
    <location>
        <begin position="8"/>
        <end position="127"/>
    </location>
</feature>
<gene>
    <name evidence="7" type="ORF">GCM10007415_02250</name>
</gene>
<dbReference type="Pfam" id="PF00072">
    <property type="entry name" value="Response_reg"/>
    <property type="match status" value="1"/>
</dbReference>
<dbReference type="PROSITE" id="PS50110">
    <property type="entry name" value="RESPONSE_REGULATORY"/>
    <property type="match status" value="1"/>
</dbReference>
<keyword evidence="8" id="KW-1185">Reference proteome</keyword>
<name>A0A917HBY9_9SPHI</name>
<dbReference type="GO" id="GO:0006355">
    <property type="term" value="P:regulation of DNA-templated transcription"/>
    <property type="evidence" value="ECO:0007669"/>
    <property type="project" value="InterPro"/>
</dbReference>
<dbReference type="InterPro" id="IPR000792">
    <property type="entry name" value="Tscrpt_reg_LuxR_C"/>
</dbReference>
<dbReference type="SUPFAM" id="SSF46894">
    <property type="entry name" value="C-terminal effector domain of the bipartite response regulators"/>
    <property type="match status" value="1"/>
</dbReference>
<evidence type="ECO:0000256" key="3">
    <source>
        <dbReference type="ARBA" id="ARBA00023163"/>
    </source>
</evidence>
<evidence type="ECO:0008006" key="9">
    <source>
        <dbReference type="Google" id="ProtNLM"/>
    </source>
</evidence>
<dbReference type="Proteomes" id="UP000660862">
    <property type="component" value="Unassembled WGS sequence"/>
</dbReference>
<dbReference type="SUPFAM" id="SSF52172">
    <property type="entry name" value="CheY-like"/>
    <property type="match status" value="1"/>
</dbReference>
<dbReference type="PRINTS" id="PR00038">
    <property type="entry name" value="HTHLUXR"/>
</dbReference>
<evidence type="ECO:0000313" key="7">
    <source>
        <dbReference type="EMBL" id="GGG74340.1"/>
    </source>
</evidence>
<keyword evidence="2" id="KW-0238">DNA-binding</keyword>
<dbReference type="AlphaFoldDB" id="A0A917HBY9"/>
<dbReference type="Gene3D" id="1.10.10.10">
    <property type="entry name" value="Winged helix-like DNA-binding domain superfamily/Winged helix DNA-binding domain"/>
    <property type="match status" value="1"/>
</dbReference>
<evidence type="ECO:0000256" key="2">
    <source>
        <dbReference type="ARBA" id="ARBA00023125"/>
    </source>
</evidence>
<feature type="domain" description="HTH luxR-type" evidence="5">
    <location>
        <begin position="146"/>
        <end position="211"/>
    </location>
</feature>
<accession>A0A917HBY9</accession>
<dbReference type="Pfam" id="PF00196">
    <property type="entry name" value="GerE"/>
    <property type="match status" value="1"/>
</dbReference>
<feature type="modified residue" description="4-aspartylphosphate" evidence="4">
    <location>
        <position position="62"/>
    </location>
</feature>
<dbReference type="InterPro" id="IPR011006">
    <property type="entry name" value="CheY-like_superfamily"/>
</dbReference>
<dbReference type="CDD" id="cd00156">
    <property type="entry name" value="REC"/>
    <property type="match status" value="1"/>
</dbReference>
<dbReference type="GO" id="GO:0000160">
    <property type="term" value="P:phosphorelay signal transduction system"/>
    <property type="evidence" value="ECO:0007669"/>
    <property type="project" value="InterPro"/>
</dbReference>
<dbReference type="InterPro" id="IPR016032">
    <property type="entry name" value="Sig_transdc_resp-reg_C-effctor"/>
</dbReference>
<keyword evidence="4" id="KW-0597">Phosphoprotein</keyword>